<dbReference type="Pfam" id="PF00861">
    <property type="entry name" value="Ribosomal_L18p"/>
    <property type="match status" value="1"/>
</dbReference>
<dbReference type="InterPro" id="IPR004389">
    <property type="entry name" value="Ribosomal_uL18_bac-type"/>
</dbReference>
<dbReference type="PANTHER" id="PTHR12899">
    <property type="entry name" value="39S RIBOSOMAL PROTEIN L18, MITOCHONDRIAL"/>
    <property type="match status" value="1"/>
</dbReference>
<dbReference type="InterPro" id="IPR057268">
    <property type="entry name" value="Ribosomal_L18"/>
</dbReference>
<comment type="function">
    <text evidence="7">This is one of the proteins that bind and probably mediate the attachment of the 5S RNA into the large ribosomal subunit, where it forms part of the central protuberance.</text>
</comment>
<evidence type="ECO:0000256" key="3">
    <source>
        <dbReference type="ARBA" id="ARBA00022884"/>
    </source>
</evidence>
<evidence type="ECO:0000256" key="6">
    <source>
        <dbReference type="ARBA" id="ARBA00035197"/>
    </source>
</evidence>
<dbReference type="RefSeq" id="WP_380620888.1">
    <property type="nucleotide sequence ID" value="NZ_JBHSDK010000015.1"/>
</dbReference>
<proteinExistence type="inferred from homology"/>
<dbReference type="InterPro" id="IPR005484">
    <property type="entry name" value="Ribosomal_uL18_bac/plant/anim"/>
</dbReference>
<evidence type="ECO:0000256" key="8">
    <source>
        <dbReference type="SAM" id="MobiDB-lite"/>
    </source>
</evidence>
<organism evidence="9 10">
    <name type="scientific">Salininema proteolyticum</name>
    <dbReference type="NCBI Taxonomy" id="1607685"/>
    <lineage>
        <taxon>Bacteria</taxon>
        <taxon>Bacillati</taxon>
        <taxon>Actinomycetota</taxon>
        <taxon>Actinomycetes</taxon>
        <taxon>Glycomycetales</taxon>
        <taxon>Glycomycetaceae</taxon>
        <taxon>Salininema</taxon>
    </lineage>
</organism>
<dbReference type="HAMAP" id="MF_01337_B">
    <property type="entry name" value="Ribosomal_uL18_B"/>
    <property type="match status" value="1"/>
</dbReference>
<dbReference type="PANTHER" id="PTHR12899:SF3">
    <property type="entry name" value="LARGE RIBOSOMAL SUBUNIT PROTEIN UL18M"/>
    <property type="match status" value="1"/>
</dbReference>
<reference evidence="10" key="1">
    <citation type="journal article" date="2019" name="Int. J. Syst. Evol. Microbiol.">
        <title>The Global Catalogue of Microorganisms (GCM) 10K type strain sequencing project: providing services to taxonomists for standard genome sequencing and annotation.</title>
        <authorList>
            <consortium name="The Broad Institute Genomics Platform"/>
            <consortium name="The Broad Institute Genome Sequencing Center for Infectious Disease"/>
            <person name="Wu L."/>
            <person name="Ma J."/>
        </authorList>
    </citation>
    <scope>NUCLEOTIDE SEQUENCE [LARGE SCALE GENOMIC DNA]</scope>
    <source>
        <strain evidence="10">IBRC-M 10908</strain>
    </source>
</reference>
<name>A0ABV8TZ33_9ACTN</name>
<dbReference type="EMBL" id="JBHSDK010000015">
    <property type="protein sequence ID" value="MFC4335734.1"/>
    <property type="molecule type" value="Genomic_DNA"/>
</dbReference>
<feature type="region of interest" description="Disordered" evidence="8">
    <location>
        <begin position="1"/>
        <end position="23"/>
    </location>
</feature>
<evidence type="ECO:0000256" key="4">
    <source>
        <dbReference type="ARBA" id="ARBA00022980"/>
    </source>
</evidence>
<protein>
    <recommendedName>
        <fullName evidence="6 7">Large ribosomal subunit protein uL18</fullName>
    </recommendedName>
</protein>
<evidence type="ECO:0000256" key="7">
    <source>
        <dbReference type="HAMAP-Rule" id="MF_01337"/>
    </source>
</evidence>
<sequence length="131" mass="14473">MASKLQKRSKSAPASYRRRISKNRRHFRLRKKIRGSEVRPRLAVFRSDKHITAQVINDVDGKTLAAASTVEASFGDFKGTKTEKATKIGEMVAERAKEAGVESVVFDRGGLKYHGRIAALADAAREGGLKF</sequence>
<evidence type="ECO:0000313" key="10">
    <source>
        <dbReference type="Proteomes" id="UP001595823"/>
    </source>
</evidence>
<keyword evidence="4 7" id="KW-0689">Ribosomal protein</keyword>
<dbReference type="Proteomes" id="UP001595823">
    <property type="component" value="Unassembled WGS sequence"/>
</dbReference>
<evidence type="ECO:0000256" key="2">
    <source>
        <dbReference type="ARBA" id="ARBA00022730"/>
    </source>
</evidence>
<evidence type="ECO:0000313" key="9">
    <source>
        <dbReference type="EMBL" id="MFC4335734.1"/>
    </source>
</evidence>
<dbReference type="Gene3D" id="3.30.420.100">
    <property type="match status" value="1"/>
</dbReference>
<keyword evidence="10" id="KW-1185">Reference proteome</keyword>
<evidence type="ECO:0000256" key="5">
    <source>
        <dbReference type="ARBA" id="ARBA00023274"/>
    </source>
</evidence>
<dbReference type="CDD" id="cd00432">
    <property type="entry name" value="Ribosomal_L18_L5e"/>
    <property type="match status" value="1"/>
</dbReference>
<dbReference type="GO" id="GO:0005840">
    <property type="term" value="C:ribosome"/>
    <property type="evidence" value="ECO:0007669"/>
    <property type="project" value="UniProtKB-KW"/>
</dbReference>
<keyword evidence="2 7" id="KW-0699">rRNA-binding</keyword>
<dbReference type="NCBIfam" id="TIGR00060">
    <property type="entry name" value="L18_bact"/>
    <property type="match status" value="1"/>
</dbReference>
<evidence type="ECO:0000256" key="1">
    <source>
        <dbReference type="ARBA" id="ARBA00007116"/>
    </source>
</evidence>
<comment type="caution">
    <text evidence="9">The sequence shown here is derived from an EMBL/GenBank/DDBJ whole genome shotgun (WGS) entry which is preliminary data.</text>
</comment>
<comment type="similarity">
    <text evidence="1 7">Belongs to the universal ribosomal protein uL18 family.</text>
</comment>
<gene>
    <name evidence="7 9" type="primary">rplR</name>
    <name evidence="9" type="ORF">ACFPET_11030</name>
</gene>
<keyword evidence="3 7" id="KW-0694">RNA-binding</keyword>
<keyword evidence="5 7" id="KW-0687">Ribonucleoprotein</keyword>
<dbReference type="SUPFAM" id="SSF53137">
    <property type="entry name" value="Translational machinery components"/>
    <property type="match status" value="1"/>
</dbReference>
<comment type="subunit">
    <text evidence="7">Part of the 50S ribosomal subunit; part of the 5S rRNA/L5/L18/L25 subcomplex. Contacts the 5S and 23S rRNAs.</text>
</comment>
<accession>A0ABV8TZ33</accession>